<dbReference type="HOGENOM" id="CLU_081790_1_0_0"/>
<keyword evidence="1 4" id="KW-0489">Methyltransferase</keyword>
<dbReference type="AlphaFoldDB" id="F0SP11"/>
<dbReference type="GO" id="GO:0008168">
    <property type="term" value="F:methyltransferase activity"/>
    <property type="evidence" value="ECO:0007669"/>
    <property type="project" value="UniProtKB-KW"/>
</dbReference>
<evidence type="ECO:0000256" key="2">
    <source>
        <dbReference type="ARBA" id="ARBA00022679"/>
    </source>
</evidence>
<protein>
    <submittedName>
        <fullName evidence="4">Methyltransferase type 11</fullName>
    </submittedName>
</protein>
<proteinExistence type="predicted"/>
<keyword evidence="2" id="KW-0808">Transferase</keyword>
<dbReference type="InterPro" id="IPR029063">
    <property type="entry name" value="SAM-dependent_MTases_sf"/>
</dbReference>
<dbReference type="PANTHER" id="PTHR43861">
    <property type="entry name" value="TRANS-ACONITATE 2-METHYLTRANSFERASE-RELATED"/>
    <property type="match status" value="1"/>
</dbReference>
<dbReference type="Pfam" id="PF13649">
    <property type="entry name" value="Methyltransf_25"/>
    <property type="match status" value="1"/>
</dbReference>
<evidence type="ECO:0000256" key="1">
    <source>
        <dbReference type="ARBA" id="ARBA00022603"/>
    </source>
</evidence>
<dbReference type="Gene3D" id="3.40.50.150">
    <property type="entry name" value="Vaccinia Virus protein VP39"/>
    <property type="match status" value="1"/>
</dbReference>
<keyword evidence="5" id="KW-1185">Reference proteome</keyword>
<dbReference type="EMBL" id="CP002546">
    <property type="protein sequence ID" value="ADY60087.1"/>
    <property type="molecule type" value="Genomic_DNA"/>
</dbReference>
<feature type="domain" description="Methyltransferase" evidence="3">
    <location>
        <begin position="99"/>
        <end position="196"/>
    </location>
</feature>
<organism evidence="4 5">
    <name type="scientific">Rubinisphaera brasiliensis (strain ATCC 49424 / DSM 5305 / JCM 21570 / IAM 15109 / NBRC 103401 / IFAM 1448)</name>
    <name type="common">Planctomyces brasiliensis</name>
    <dbReference type="NCBI Taxonomy" id="756272"/>
    <lineage>
        <taxon>Bacteria</taxon>
        <taxon>Pseudomonadati</taxon>
        <taxon>Planctomycetota</taxon>
        <taxon>Planctomycetia</taxon>
        <taxon>Planctomycetales</taxon>
        <taxon>Planctomycetaceae</taxon>
        <taxon>Rubinisphaera</taxon>
    </lineage>
</organism>
<dbReference type="CDD" id="cd02440">
    <property type="entry name" value="AdoMet_MTases"/>
    <property type="match status" value="1"/>
</dbReference>
<evidence type="ECO:0000259" key="3">
    <source>
        <dbReference type="Pfam" id="PF13649"/>
    </source>
</evidence>
<dbReference type="STRING" id="756272.Plabr_2486"/>
<name>F0SP11_RUBBR</name>
<dbReference type="GO" id="GO:0032259">
    <property type="term" value="P:methylation"/>
    <property type="evidence" value="ECO:0007669"/>
    <property type="project" value="UniProtKB-KW"/>
</dbReference>
<accession>F0SP11</accession>
<gene>
    <name evidence="4" type="ordered locus">Plabr_2486</name>
</gene>
<reference evidence="5" key="1">
    <citation type="submission" date="2011-02" db="EMBL/GenBank/DDBJ databases">
        <title>The complete genome of Planctomyces brasiliensis DSM 5305.</title>
        <authorList>
            <person name="Lucas S."/>
            <person name="Copeland A."/>
            <person name="Lapidus A."/>
            <person name="Bruce D."/>
            <person name="Goodwin L."/>
            <person name="Pitluck S."/>
            <person name="Kyrpides N."/>
            <person name="Mavromatis K."/>
            <person name="Pagani I."/>
            <person name="Ivanova N."/>
            <person name="Ovchinnikova G."/>
            <person name="Lu M."/>
            <person name="Detter J.C."/>
            <person name="Han C."/>
            <person name="Land M."/>
            <person name="Hauser L."/>
            <person name="Markowitz V."/>
            <person name="Cheng J.-F."/>
            <person name="Hugenholtz P."/>
            <person name="Woyke T."/>
            <person name="Wu D."/>
            <person name="Tindall B."/>
            <person name="Pomrenke H.G."/>
            <person name="Brambilla E."/>
            <person name="Klenk H.-P."/>
            <person name="Eisen J.A."/>
        </authorList>
    </citation>
    <scope>NUCLEOTIDE SEQUENCE [LARGE SCALE GENOMIC DNA]</scope>
    <source>
        <strain evidence="5">ATCC 49424 / DSM 5305 / JCM 21570 / IAM 15109 / NBRC 103401 / IFAM 1448</strain>
    </source>
</reference>
<evidence type="ECO:0000313" key="5">
    <source>
        <dbReference type="Proteomes" id="UP000006860"/>
    </source>
</evidence>
<dbReference type="eggNOG" id="COG2226">
    <property type="taxonomic scope" value="Bacteria"/>
</dbReference>
<sequence>MKGLQTGSLRRWKRDIYAECALAVSCLLLTCYESCPMESASQGPSSKSTVEEIRERFDNDVERFSNLETGQTATVDAALAMNLVAQTASRVTPQGKRLLDIGCGAGNYTLALLQQLPGLDVTLLDLSQPMLDRAEQRVREAGASSVKTVQGDIRKLPVEPGTCDIILAAAVLHHLRTPAEWEQVFANLYKMLTPGGAIWIFDLVESSDPAVNEVMWERYGQYLTAFKGEDYRDHVFAYIAQEDSPQSLMYQLQLLQRVGFSHVDVLHKNSCFAAFGAVK</sequence>
<dbReference type="SUPFAM" id="SSF53335">
    <property type="entry name" value="S-adenosyl-L-methionine-dependent methyltransferases"/>
    <property type="match status" value="1"/>
</dbReference>
<dbReference type="InterPro" id="IPR041698">
    <property type="entry name" value="Methyltransf_25"/>
</dbReference>
<dbReference type="Proteomes" id="UP000006860">
    <property type="component" value="Chromosome"/>
</dbReference>
<dbReference type="KEGG" id="pbs:Plabr_2486"/>
<dbReference type="PANTHER" id="PTHR43861:SF1">
    <property type="entry name" value="TRANS-ACONITATE 2-METHYLTRANSFERASE"/>
    <property type="match status" value="1"/>
</dbReference>
<evidence type="ECO:0000313" key="4">
    <source>
        <dbReference type="EMBL" id="ADY60087.1"/>
    </source>
</evidence>